<evidence type="ECO:0000313" key="2">
    <source>
        <dbReference type="EMBL" id="QBB71448.1"/>
    </source>
</evidence>
<dbReference type="Proteomes" id="UP000291562">
    <property type="component" value="Chromosome"/>
</dbReference>
<proteinExistence type="predicted"/>
<dbReference type="AlphaFoldDB" id="A0A411HLT1"/>
<dbReference type="InterPro" id="IPR011050">
    <property type="entry name" value="Pectin_lyase_fold/virulence"/>
</dbReference>
<gene>
    <name evidence="2" type="ORF">ELE36_14380</name>
</gene>
<feature type="chain" id="PRO_5019283849" description="CSLREA domain-containing protein" evidence="1">
    <location>
        <begin position="24"/>
        <end position="637"/>
    </location>
</feature>
<evidence type="ECO:0000256" key="1">
    <source>
        <dbReference type="SAM" id="SignalP"/>
    </source>
</evidence>
<feature type="signal peptide" evidence="1">
    <location>
        <begin position="1"/>
        <end position="23"/>
    </location>
</feature>
<dbReference type="KEGG" id="xbc:ELE36_14380"/>
<keyword evidence="3" id="KW-1185">Reference proteome</keyword>
<evidence type="ECO:0000313" key="3">
    <source>
        <dbReference type="Proteomes" id="UP000291562"/>
    </source>
</evidence>
<dbReference type="SUPFAM" id="SSF51126">
    <property type="entry name" value="Pectin lyase-like"/>
    <property type="match status" value="1"/>
</dbReference>
<dbReference type="RefSeq" id="WP_129834459.1">
    <property type="nucleotide sequence ID" value="NZ_CP035704.1"/>
</dbReference>
<organism evidence="2 3">
    <name type="scientific">Pseudolysobacter antarcticus</name>
    <dbReference type="NCBI Taxonomy" id="2511995"/>
    <lineage>
        <taxon>Bacteria</taxon>
        <taxon>Pseudomonadati</taxon>
        <taxon>Pseudomonadota</taxon>
        <taxon>Gammaproteobacteria</taxon>
        <taxon>Lysobacterales</taxon>
        <taxon>Rhodanobacteraceae</taxon>
        <taxon>Pseudolysobacter</taxon>
    </lineage>
</organism>
<evidence type="ECO:0008006" key="4">
    <source>
        <dbReference type="Google" id="ProtNLM"/>
    </source>
</evidence>
<dbReference type="EMBL" id="CP035704">
    <property type="protein sequence ID" value="QBB71448.1"/>
    <property type="molecule type" value="Genomic_DNA"/>
</dbReference>
<keyword evidence="1" id="KW-0732">Signal</keyword>
<dbReference type="OrthoDB" id="5758889at2"/>
<protein>
    <recommendedName>
        <fullName evidence="4">CSLREA domain-containing protein</fullName>
    </recommendedName>
</protein>
<name>A0A411HLT1_9GAMM</name>
<accession>A0A411HLT1</accession>
<reference evidence="2 3" key="1">
    <citation type="submission" date="2019-01" db="EMBL/GenBank/DDBJ databases">
        <title>Pseudolysobacter antarctica gen. nov., sp. nov., isolated from Fildes Peninsula, Antarctica.</title>
        <authorList>
            <person name="Wei Z."/>
            <person name="Peng F."/>
        </authorList>
    </citation>
    <scope>NUCLEOTIDE SEQUENCE [LARGE SCALE GENOMIC DNA]</scope>
    <source>
        <strain evidence="2 3">AQ6-296</strain>
    </source>
</reference>
<sequence>MLTILRFLLLSGACLLGWTQAIANCLPSVPPPTFYVGSDNQCDYATIQAAISAVSTSATCAPNIVITNEIAWTAQHLSIDNRSLNLIGSSSGCGIGGTTGISAMGDIPDKAIPAPKVTISGAGQTSASVISITGNSNVTLKFLQVSGGNRAGFGGGIFFGGAGSLTLDTSTISANQASYGGGIAMAPSGSATLTLLANSLVKNNVATVSGGGVLIEGDTHLILVANQTQLFSNTANNGYGGGLYIVGPAHADIGSPGDNTHGTNNAGVIANNSAAYGGGIAAFGSSSAANQDAVVNLFTTDAQRPVNLQANIASINGGAIYLKPYQNSSFRSAAKVCAFNFRIDANSAAEGAAIYLDSFIDPARVDFGGIADLNTDSVAGCNGDEVAGFAAVACADDAPCNALSGNIAQDTNLNPTNRAIIFSGSGASVFGSHISLLHNNGGYVIHAINNGGITDLISSLLADNQVTQQLILGESAFFDIENSTFANNSIGADHVFKITDNSYLTLLRSIIYEPGKPTLDRTNSSGSNIDYILSNDITTLTTHPGTVVSGDPKFVDVTNGNYRLRAYRQNGNILASPAIDFMAAGNPGDDLDGNPEDQAVPLLWRTATPHDLGAYEAQPILDRVFGDGFGDAVSLVH</sequence>